<proteinExistence type="predicted"/>
<reference evidence="1 2" key="1">
    <citation type="submission" date="2020-08" db="EMBL/GenBank/DDBJ databases">
        <title>Genomic Encyclopedia of Type Strains, Phase IV (KMG-IV): sequencing the most valuable type-strain genomes for metagenomic binning, comparative biology and taxonomic classification.</title>
        <authorList>
            <person name="Goeker M."/>
        </authorList>
    </citation>
    <scope>NUCLEOTIDE SEQUENCE [LARGE SCALE GENOMIC DNA]</scope>
    <source>
        <strain evidence="1 2">DSM 23868</strain>
    </source>
</reference>
<dbReference type="EMBL" id="JACIEX010000006">
    <property type="protein sequence ID" value="MBB4094536.1"/>
    <property type="molecule type" value="Genomic_DNA"/>
</dbReference>
<accession>A0AB34YZF3</accession>
<dbReference type="AlphaFoldDB" id="A0AB34YZF3"/>
<evidence type="ECO:0000313" key="1">
    <source>
        <dbReference type="EMBL" id="MBB4094536.1"/>
    </source>
</evidence>
<keyword evidence="2" id="KW-1185">Reference proteome</keyword>
<gene>
    <name evidence="1" type="ORF">GGQ79_003067</name>
</gene>
<name>A0AB34YZF3_9HYPH</name>
<dbReference type="Proteomes" id="UP000553980">
    <property type="component" value="Unassembled WGS sequence"/>
</dbReference>
<evidence type="ECO:0000313" key="2">
    <source>
        <dbReference type="Proteomes" id="UP000553980"/>
    </source>
</evidence>
<protein>
    <submittedName>
        <fullName evidence="1">Uncharacterized protein</fullName>
    </submittedName>
</protein>
<sequence>MLICSFNKPNRNRLAANERAEAAYLLRKPQSKKMVELTHSPSENK</sequence>
<comment type="caution">
    <text evidence="1">The sequence shown here is derived from an EMBL/GenBank/DDBJ whole genome shotgun (WGS) entry which is preliminary data.</text>
</comment>
<organism evidence="1 2">
    <name type="scientific">Brucella pecoris</name>
    <dbReference type="NCBI Taxonomy" id="867683"/>
    <lineage>
        <taxon>Bacteria</taxon>
        <taxon>Pseudomonadati</taxon>
        <taxon>Pseudomonadota</taxon>
        <taxon>Alphaproteobacteria</taxon>
        <taxon>Hyphomicrobiales</taxon>
        <taxon>Brucellaceae</taxon>
        <taxon>Brucella/Ochrobactrum group</taxon>
        <taxon>Brucella</taxon>
    </lineage>
</organism>